<dbReference type="Proteomes" id="UP000694251">
    <property type="component" value="Chromosome 10"/>
</dbReference>
<keyword evidence="4" id="KW-1185">Reference proteome</keyword>
<dbReference type="InterPro" id="IPR026960">
    <property type="entry name" value="RVT-Znf"/>
</dbReference>
<evidence type="ECO:0000313" key="3">
    <source>
        <dbReference type="EMBL" id="KAG7564792.1"/>
    </source>
</evidence>
<dbReference type="PANTHER" id="PTHR33116:SF80">
    <property type="entry name" value="REVERSE TRANSCRIPTASE ZINC-BINDING DOMAIN-CONTAINING PROTEIN"/>
    <property type="match status" value="1"/>
</dbReference>
<dbReference type="PANTHER" id="PTHR33116">
    <property type="entry name" value="REVERSE TRANSCRIPTASE ZINC-BINDING DOMAIN-CONTAINING PROTEIN-RELATED-RELATED"/>
    <property type="match status" value="1"/>
</dbReference>
<dbReference type="InterPro" id="IPR000477">
    <property type="entry name" value="RT_dom"/>
</dbReference>
<accession>A0A8T1ZVB5</accession>
<dbReference type="InterPro" id="IPR025558">
    <property type="entry name" value="DUF4283"/>
</dbReference>
<evidence type="ECO:0000259" key="2">
    <source>
        <dbReference type="PROSITE" id="PS50878"/>
    </source>
</evidence>
<dbReference type="GO" id="GO:0003676">
    <property type="term" value="F:nucleic acid binding"/>
    <property type="evidence" value="ECO:0007669"/>
    <property type="project" value="InterPro"/>
</dbReference>
<evidence type="ECO:0000256" key="1">
    <source>
        <dbReference type="SAM" id="MobiDB-lite"/>
    </source>
</evidence>
<comment type="caution">
    <text evidence="3">The sequence shown here is derived from an EMBL/GenBank/DDBJ whole genome shotgun (WGS) entry which is preliminary data.</text>
</comment>
<keyword evidence="3" id="KW-0548">Nucleotidyltransferase</keyword>
<feature type="domain" description="Reverse transcriptase" evidence="2">
    <location>
        <begin position="941"/>
        <end position="1209"/>
    </location>
</feature>
<organism evidence="3 4">
    <name type="scientific">Arabidopsis suecica</name>
    <name type="common">Swedish thale-cress</name>
    <name type="synonym">Cardaminopsis suecica</name>
    <dbReference type="NCBI Taxonomy" id="45249"/>
    <lineage>
        <taxon>Eukaryota</taxon>
        <taxon>Viridiplantae</taxon>
        <taxon>Streptophyta</taxon>
        <taxon>Embryophyta</taxon>
        <taxon>Tracheophyta</taxon>
        <taxon>Spermatophyta</taxon>
        <taxon>Magnoliopsida</taxon>
        <taxon>eudicotyledons</taxon>
        <taxon>Gunneridae</taxon>
        <taxon>Pentapetalae</taxon>
        <taxon>rosids</taxon>
        <taxon>malvids</taxon>
        <taxon>Brassicales</taxon>
        <taxon>Brassicaceae</taxon>
        <taxon>Camelineae</taxon>
        <taxon>Arabidopsis</taxon>
    </lineage>
</organism>
<protein>
    <submittedName>
        <fullName evidence="3">Reverse transcriptase domain</fullName>
    </submittedName>
</protein>
<feature type="region of interest" description="Disordered" evidence="1">
    <location>
        <begin position="1"/>
        <end position="45"/>
    </location>
</feature>
<dbReference type="PROSITE" id="PS50878">
    <property type="entry name" value="RT_POL"/>
    <property type="match status" value="1"/>
</dbReference>
<gene>
    <name evidence="3" type="ORF">ISN44_As10g015460</name>
</gene>
<dbReference type="Pfam" id="PF00078">
    <property type="entry name" value="RVT_1"/>
    <property type="match status" value="1"/>
</dbReference>
<dbReference type="EMBL" id="JAEFBJ010000010">
    <property type="protein sequence ID" value="KAG7564792.1"/>
    <property type="molecule type" value="Genomic_DNA"/>
</dbReference>
<dbReference type="Pfam" id="PF14111">
    <property type="entry name" value="DUF4283"/>
    <property type="match status" value="1"/>
</dbReference>
<dbReference type="SMART" id="SM00343">
    <property type="entry name" value="ZnF_C2HC"/>
    <property type="match status" value="2"/>
</dbReference>
<dbReference type="GO" id="GO:0008270">
    <property type="term" value="F:zinc ion binding"/>
    <property type="evidence" value="ECO:0007669"/>
    <property type="project" value="InterPro"/>
</dbReference>
<dbReference type="Pfam" id="PF03372">
    <property type="entry name" value="Exo_endo_phos"/>
    <property type="match status" value="1"/>
</dbReference>
<feature type="compositionally biased region" description="Basic residues" evidence="1">
    <location>
        <begin position="406"/>
        <end position="415"/>
    </location>
</feature>
<reference evidence="3 4" key="1">
    <citation type="submission" date="2020-12" db="EMBL/GenBank/DDBJ databases">
        <title>Concerted genomic and epigenomic changes stabilize Arabidopsis allopolyploids.</title>
        <authorList>
            <person name="Chen Z."/>
        </authorList>
    </citation>
    <scope>NUCLEOTIDE SEQUENCE [LARGE SCALE GENOMIC DNA]</scope>
    <source>
        <strain evidence="3">As9502</strain>
        <tissue evidence="3">Leaf</tissue>
    </source>
</reference>
<feature type="region of interest" description="Disordered" evidence="1">
    <location>
        <begin position="447"/>
        <end position="502"/>
    </location>
</feature>
<keyword evidence="3" id="KW-0695">RNA-directed DNA polymerase</keyword>
<keyword evidence="3" id="KW-0808">Transferase</keyword>
<dbReference type="OrthoDB" id="1609566at2759"/>
<dbReference type="CDD" id="cd01650">
    <property type="entry name" value="RT_nLTR_like"/>
    <property type="match status" value="1"/>
</dbReference>
<dbReference type="InterPro" id="IPR001878">
    <property type="entry name" value="Znf_CCHC"/>
</dbReference>
<dbReference type="GO" id="GO:0003964">
    <property type="term" value="F:RNA-directed DNA polymerase activity"/>
    <property type="evidence" value="ECO:0007669"/>
    <property type="project" value="UniProtKB-KW"/>
</dbReference>
<feature type="compositionally biased region" description="Low complexity" evidence="1">
    <location>
        <begin position="448"/>
        <end position="460"/>
    </location>
</feature>
<dbReference type="Pfam" id="PF13966">
    <property type="entry name" value="zf-RVT"/>
    <property type="match status" value="1"/>
</dbReference>
<feature type="compositionally biased region" description="Low complexity" evidence="1">
    <location>
        <begin position="11"/>
        <end position="35"/>
    </location>
</feature>
<dbReference type="InterPro" id="IPR005135">
    <property type="entry name" value="Endo/exonuclease/phosphatase"/>
</dbReference>
<evidence type="ECO:0000313" key="4">
    <source>
        <dbReference type="Proteomes" id="UP000694251"/>
    </source>
</evidence>
<proteinExistence type="predicted"/>
<feature type="region of interest" description="Disordered" evidence="1">
    <location>
        <begin position="389"/>
        <end position="424"/>
    </location>
</feature>
<name>A0A8T1ZVB5_ARASU</name>
<sequence length="1653" mass="185249">MGKQNRLKKVSPGGKSSAPKDSSPSSSAATADSGPKLSSPIQVPAVLSPDSTLPAAVSQSCMVVSTPSPLIPRSDPEILGQAIKSVAAQTAIPSSPPSTVVIPSSDVNPSMIPSSDVNPSMIPAQTAPVKVAAVKPGVTETRAPLEEETWCDMFKGTSKKLQKKGTAFTLPSGELCVEIPDAIIEKHRKSWDSFILGQFYSDPPAQGTIHTIVNGIWSKHFKDISVSKLEGNAFLFRIPNVQTRTRVLNQRLWQIEGQTMFVAKWEPGVVPTKPELTTAPIWLELRKVPYQFFNVDGLEQIASLVGDPKFLHPDTASKRNLEVAKVFTIIDPRQPLPEAVNVKFASGDICRIEVSSPWMPPVCSHCKEVGHSLKRCRAAPIQCKACNSTSHNAETCPKSKVQTDKVKHRRRRSKTPKPAAKEGEWVVVGSRSKVLSIDSEANQIPLASQSINQPSSSHSQAVEAKVKGKAIQINDRTSSSEEEPDSSDIPSEQSNEDDTDLEDEVQFTEVLSQRQQRSARGKGPKSNVKAVVIGKSLQMISCEVKLPDCSETIVVSSIYAANEVSSRQSLWGELVNLSLDSRVSGKAWIVLGDFNQVLHPSEHSSANGLNVDRSTRIFRDTLLHAGLEDLNFRGNTFTWWNKRKHAPVAKKLDRILVNDKWTALFPSSLGQFSEPDFSDHSCCEVSLDTASPRKKSPFRFYNFLLKSEEFLPLICLHWFSFNVHGSAMFRLSRKLKDLKSIIRDFSRKNFSDLEKRTQEAHDNLLVAQKTLLSSPSTTNAGFEAEAHRKWIILSTAEECFFLQRSRVTWLREGDLNTSYFHKMTSARQALNHIHFLSDSNGDRIDSQSGIQNHCVEYFINTLGGDQEPSSFIQEDISLLLRFRCTEEQQSTLNSDFSPVEIRDAFFSLPRNKASGPDGFTPEFFCYCWSVIGAEVTEAVLEFFKTGKLLKQWNSTNLVLIPKIPNASKMTDFRPISCLNTVYKVISKLLAGRLKSVLPSCINHAQSAFLPGRLLLENVLLATEIIQGYNKKEVRPSAMLKVDLRKAFDSVRWDFIVATLRAINLPEKFVGWIFECISTASFSVSINGQTSGFFRSSKGLRQGDSLSPYLFLLAMEVFSGYISYHPKTSDLKISHLMFADDVMIFFGGDSSSLHGIYETLEDFAGWSGLHMNREKTQLFHAGLSLNESSLLASYGFTLGSLPIRYLGLPLMSRKLKISEYAPLIEKITTRFNAWAVKSLSFAGRIQLISSVITGLVNFWTSAFILPLGCIRKIESLCSRFLWSGKIDSQGMTKVSWAQVCLPKEEGGLGLRRFATWNRTLCLRMIWLLFSVSGSLWVAWHRLHNCSSATSFWNQPEKANDSWNWKCILKLRSLAEKFIRCTVGNGRRASFWFDSWTNLGPLIKLIGTDGPRSLRVALNATVSDACDNNGWILAAPRSDNALALHVYLTTINLPPASLEDDTFDWVVEDTLCNGFSSSKTWAVLRPRAEEVNWFDSVWFKGATPRHSFNMWVANLDRLPTKARLARWGLNIDTLCGLCSNHHEDRDHLFLTCDFALFIWNAVSTRLHMPPIDFTTWPQLLAWTCIKDPMSPPTLRKLVAQSVIYNIWKQRNNHLHNQIYILPSVIFKDIDREIKNTISARRHKKRFKDLMARWLH</sequence>